<keyword evidence="5" id="KW-0678">Repressor</keyword>
<feature type="compositionally biased region" description="Basic residues" evidence="18">
    <location>
        <begin position="1721"/>
        <end position="1739"/>
    </location>
</feature>
<keyword evidence="12" id="KW-0804">Transcription</keyword>
<evidence type="ECO:0000256" key="12">
    <source>
        <dbReference type="ARBA" id="ARBA00023163"/>
    </source>
</evidence>
<organism evidence="19 20">
    <name type="scientific">Betta splendens</name>
    <name type="common">Siamese fighting fish</name>
    <dbReference type="NCBI Taxonomy" id="158456"/>
    <lineage>
        <taxon>Eukaryota</taxon>
        <taxon>Metazoa</taxon>
        <taxon>Chordata</taxon>
        <taxon>Craniata</taxon>
        <taxon>Vertebrata</taxon>
        <taxon>Euteleostomi</taxon>
        <taxon>Actinopterygii</taxon>
        <taxon>Neopterygii</taxon>
        <taxon>Teleostei</taxon>
        <taxon>Neoteleostei</taxon>
        <taxon>Acanthomorphata</taxon>
        <taxon>Anabantaria</taxon>
        <taxon>Anabantiformes</taxon>
        <taxon>Anabantoidei</taxon>
        <taxon>Osphronemidae</taxon>
        <taxon>Betta</taxon>
    </lineage>
</organism>
<dbReference type="GO" id="GO:0016605">
    <property type="term" value="C:PML body"/>
    <property type="evidence" value="ECO:0007669"/>
    <property type="project" value="UniProtKB-SubCell"/>
</dbReference>
<feature type="compositionally biased region" description="Basic and acidic residues" evidence="18">
    <location>
        <begin position="286"/>
        <end position="295"/>
    </location>
</feature>
<keyword evidence="19" id="KW-1185">Reference proteome</keyword>
<dbReference type="FunCoup" id="A0A6P7LTT5">
    <property type="interactions" value="1449"/>
</dbReference>
<evidence type="ECO:0000256" key="1">
    <source>
        <dbReference type="ARBA" id="ARBA00004173"/>
    </source>
</evidence>
<feature type="compositionally biased region" description="Basic and acidic residues" evidence="18">
    <location>
        <begin position="1676"/>
        <end position="1701"/>
    </location>
</feature>
<feature type="compositionally biased region" description="Polar residues" evidence="18">
    <location>
        <begin position="1648"/>
        <end position="1661"/>
    </location>
</feature>
<evidence type="ECO:0000256" key="7">
    <source>
        <dbReference type="ARBA" id="ARBA00022703"/>
    </source>
</evidence>
<comment type="subcellular location">
    <subcellularLocation>
        <location evidence="3">Cytoplasm</location>
    </subcellularLocation>
    <subcellularLocation>
        <location evidence="1">Mitochondrion</location>
    </subcellularLocation>
    <subcellularLocation>
        <location evidence="2">Nucleus</location>
        <location evidence="2">PML body</location>
    </subcellularLocation>
</comment>
<evidence type="ECO:0000256" key="16">
    <source>
        <dbReference type="ARBA" id="ARBA00078515"/>
    </source>
</evidence>
<feature type="compositionally biased region" description="Polar residues" evidence="18">
    <location>
        <begin position="231"/>
        <end position="248"/>
    </location>
</feature>
<feature type="region of interest" description="Disordered" evidence="18">
    <location>
        <begin position="891"/>
        <end position="914"/>
    </location>
</feature>
<feature type="region of interest" description="Disordered" evidence="18">
    <location>
        <begin position="1143"/>
        <end position="1166"/>
    </location>
</feature>
<dbReference type="FunFam" id="1.10.10.60:FF:000265">
    <property type="entry name" value="CASP8-associated protein 2 isoform X1"/>
    <property type="match status" value="1"/>
</dbReference>
<feature type="compositionally biased region" description="Polar residues" evidence="18">
    <location>
        <begin position="182"/>
        <end position="214"/>
    </location>
</feature>
<proteinExistence type="predicted"/>
<feature type="region of interest" description="Disordered" evidence="18">
    <location>
        <begin position="1187"/>
        <end position="1212"/>
    </location>
</feature>
<gene>
    <name evidence="20" type="primary">casp8ap2</name>
</gene>
<evidence type="ECO:0000256" key="10">
    <source>
        <dbReference type="ARBA" id="ARBA00023128"/>
    </source>
</evidence>
<feature type="compositionally biased region" description="Polar residues" evidence="18">
    <location>
        <begin position="1197"/>
        <end position="1212"/>
    </location>
</feature>
<dbReference type="GO" id="GO:0003714">
    <property type="term" value="F:transcription corepressor activity"/>
    <property type="evidence" value="ECO:0007669"/>
    <property type="project" value="TreeGrafter"/>
</dbReference>
<accession>A0A6P7LTT5</accession>
<dbReference type="Proteomes" id="UP000515150">
    <property type="component" value="Chromosome 24"/>
</dbReference>
<evidence type="ECO:0000256" key="4">
    <source>
        <dbReference type="ARBA" id="ARBA00022490"/>
    </source>
</evidence>
<dbReference type="CTD" id="9994"/>
<evidence type="ECO:0000256" key="2">
    <source>
        <dbReference type="ARBA" id="ARBA00004322"/>
    </source>
</evidence>
<keyword evidence="7" id="KW-0053">Apoptosis</keyword>
<feature type="compositionally biased region" description="Low complexity" evidence="18">
    <location>
        <begin position="1754"/>
        <end position="1763"/>
    </location>
</feature>
<evidence type="ECO:0000256" key="3">
    <source>
        <dbReference type="ARBA" id="ARBA00004496"/>
    </source>
</evidence>
<keyword evidence="8" id="KW-0007">Acetylation</keyword>
<dbReference type="RefSeq" id="XP_028997387.1">
    <property type="nucleotide sequence ID" value="XM_029141554.3"/>
</dbReference>
<feature type="compositionally biased region" description="Basic and acidic residues" evidence="18">
    <location>
        <begin position="310"/>
        <end position="319"/>
    </location>
</feature>
<protein>
    <recommendedName>
        <fullName evidence="15">CASP8-associated protein 2</fullName>
    </recommendedName>
    <alternativeName>
        <fullName evidence="16">FLICE-associated huge protein</fullName>
    </alternativeName>
</protein>
<evidence type="ECO:0000256" key="9">
    <source>
        <dbReference type="ARBA" id="ARBA00023015"/>
    </source>
</evidence>
<evidence type="ECO:0000256" key="17">
    <source>
        <dbReference type="SAM" id="Coils"/>
    </source>
</evidence>
<sequence>MANPDISDASRLLLPEVSEDSVDIYDDLDVCFNIDAGKTPQESMDLYEEIVTEEQLIKESSYAELKSRFEAAQNQIKELHRRLEEMETKNTRLNTENCSLKKNISALFRTAKQEVTRKDAEILRLNLGSVKGHNIYTNNLPDRNLSSRPLASSPPPPSTNHPPARENYPPKHSCHLSKKENNNCINRPTISSTETRASKESSACHSKSLSILQNESDKHKLKHREEKYQCLRQSQSPSEVWRQRSGSDSNKDSSAPDKTRSHKVDNDARRNYNSRTCLSRTYPNAEGHHKVDRAKSPCQDILDSTVRTGRSRELKKDNDNSEYGGAYSSKEHHSSRKSYRCDRGSNSKVKKRSSSNQKRYRDSSKDREGARFSKNYQKAEKRHEEKVGKYRRKSLSETSRESRRQSTKKLEKSDIHDSSKDKQKNKRGISERSSNNKIFKKGSTEGNAPNKKLCFMETLNLTLSPIKKSTVSIDEQHEPAGDMVHHQSDDENSQPNVEDMCIIDEIGSGQSEGVPELTSDIPAHTGKSCESAKDFQKDTNNYNKKEVEKTLEDTSVKTTLAHTQSLDMGQNYITDPTLKSQQSSFIKPQNQENRMELTSENEQVQSAPLEATSSINNTFRSMSKPHTSSSSEQGYLVISGDQPVAIIETFVLKSREEKLPKTTVWTSLPVNAVEDGPNNSPSRKNPVNEDVSGCFKSQCMPSDDLPQSCQQGLSALFRPVYRKTLCHKQCDPKETETVSSTISMASFPQEGLSLPEAIHVLTEETEVVGDSLAHKLSSSTSCTGVSKVSSTTEDLVVPKNHMSKCSELNVTQNYYNLAKSYENNVEPSTSVLVLHDEDSMIRTLNNLKRFPDAISPLKSPIRITKTKQSHLHNQGNPDDVKSLQTDFSDTANGANSKKLEVNKENKYPGSTADSDMHVVDEATDHFLSFSDTDMEEGEILSESEESVPDYPVLTTKLAMLSPPATNKPNRKTTVKRKTEDYNLILKETPGESTQSPKSRFKTVCPAATKFSFSNIDEIMETFKLVRREIRKKYMKLHKTFPKKSFYGMMDNFQKSFLEFVEGAQFGKICSQAEELKSRLKKLITSVFSKVANNGIVKRIFEQQATDLKQKLWDFVDVQVEYLFKDINTTLKCLCKPASPQAKDVSSNWNENMSTQPPVKKEFQSASPISGQVKTSAVVPYRTGLGSRGKDIRMTHMENPTSSDPSPSDIQKTQTKIDIHSTKNIPPTPEQNNLVSLIVSQNNSLNDKTDFNILTEQQASSLTFNLVRDSQMGEIFKCLLQGSDLLESSGITGDYTAWPLSTPRKDGERLISITTPTKFHSPSKFFPVNKFNSPSKLIATWSSISPRNMPSPRSNDPVALNPALFDESCLLEVPSENSVPLQKSHYVLAEDLAVSLTIPSPLKSDSHLSFLQPASIHRMSTPDSVISAHISEDALLDNEDITEQDIHLTLDTDNSSCGSISSVASVPCLTSFMFQPDKPMQALVMEKSNDHFIVKIRQAELADVPLVSDDSLSKTFGAENMIPDSLKESQTVTVFQSGSSPSDSIPSVQHDLAKISGLSLAITQEKCSIKDLLCQNEVTITHQNISKISISEELQPLNDQPSRNTLNTDSQNSHSVCYQFSKITDKKDVTLMTDEFETDAHHRGENPKTQKSSFKPVTSAPDNNPHLPAESCKSNQRSKDSLKQSSDLAREDKEASKCERNLVIESTSCTPETEESGGENARKRKKHQEKSKAKRCKKEAKRTEAPVSTKDNNESSSSSAHLSTNSLSARNVIRKKGEVVMAWTRDEDRAILIDLKKKGPSRETFSALSEKLKKPTGQIAHRFYQLMKLFKKQEKV</sequence>
<evidence type="ECO:0000256" key="18">
    <source>
        <dbReference type="SAM" id="MobiDB-lite"/>
    </source>
</evidence>
<evidence type="ECO:0000313" key="20">
    <source>
        <dbReference type="RefSeq" id="XP_028997387.1"/>
    </source>
</evidence>
<keyword evidence="17" id="KW-0175">Coiled coil</keyword>
<dbReference type="GeneID" id="114849820"/>
<evidence type="ECO:0000256" key="13">
    <source>
        <dbReference type="ARBA" id="ARBA00023242"/>
    </source>
</evidence>
<dbReference type="GO" id="GO:0008625">
    <property type="term" value="P:extrinsic apoptotic signaling pathway via death domain receptors"/>
    <property type="evidence" value="ECO:0007669"/>
    <property type="project" value="UniProtKB-ARBA"/>
</dbReference>
<feature type="compositionally biased region" description="Basic and acidic residues" evidence="18">
    <location>
        <begin position="897"/>
        <end position="906"/>
    </location>
</feature>
<dbReference type="InterPro" id="IPR009057">
    <property type="entry name" value="Homeodomain-like_sf"/>
</dbReference>
<evidence type="ECO:0000313" key="19">
    <source>
        <dbReference type="Proteomes" id="UP000515150"/>
    </source>
</evidence>
<dbReference type="PANTHER" id="PTHR15489:SF2">
    <property type="entry name" value="CASP8-ASSOCIATED PROTEIN 2"/>
    <property type="match status" value="1"/>
</dbReference>
<feature type="coiled-coil region" evidence="17">
    <location>
        <begin position="62"/>
        <end position="96"/>
    </location>
</feature>
<feature type="compositionally biased region" description="Basic and acidic residues" evidence="18">
    <location>
        <begin position="249"/>
        <end position="270"/>
    </location>
</feature>
<dbReference type="KEGG" id="bspl:114849820"/>
<keyword evidence="10" id="KW-0496">Mitochondrion</keyword>
<dbReference type="GO" id="GO:0036337">
    <property type="term" value="P:Fas signaling pathway"/>
    <property type="evidence" value="ECO:0007669"/>
    <property type="project" value="TreeGrafter"/>
</dbReference>
<feature type="compositionally biased region" description="Polar residues" evidence="18">
    <location>
        <begin position="1143"/>
        <end position="1156"/>
    </location>
</feature>
<evidence type="ECO:0000256" key="15">
    <source>
        <dbReference type="ARBA" id="ARBA00069865"/>
    </source>
</evidence>
<feature type="region of interest" description="Disordered" evidence="18">
    <location>
        <begin position="1636"/>
        <end position="1763"/>
    </location>
</feature>
<keyword evidence="13" id="KW-0539">Nucleus</keyword>
<keyword evidence="9" id="KW-0805">Transcription regulation</keyword>
<dbReference type="InParanoid" id="A0A6P7LTT5"/>
<reference evidence="20" key="1">
    <citation type="submission" date="2025-08" db="UniProtKB">
        <authorList>
            <consortium name="RefSeq"/>
        </authorList>
    </citation>
    <scope>IDENTIFICATION</scope>
</reference>
<feature type="compositionally biased region" description="Basic and acidic residues" evidence="18">
    <location>
        <begin position="359"/>
        <end position="422"/>
    </location>
</feature>
<keyword evidence="14" id="KW-0131">Cell cycle</keyword>
<dbReference type="InterPro" id="IPR039674">
    <property type="entry name" value="FLASH"/>
</dbReference>
<evidence type="ECO:0000256" key="14">
    <source>
        <dbReference type="ARBA" id="ARBA00023306"/>
    </source>
</evidence>
<dbReference type="PANTHER" id="PTHR15489">
    <property type="entry name" value="CASPASE 8 ASSOCIATED PROTEIN 2"/>
    <property type="match status" value="1"/>
</dbReference>
<keyword evidence="4" id="KW-0963">Cytoplasm</keyword>
<name>A0A6P7LTT5_BETSP</name>
<feature type="compositionally biased region" description="Basic and acidic residues" evidence="18">
    <location>
        <begin position="1637"/>
        <end position="1647"/>
    </location>
</feature>
<dbReference type="OrthoDB" id="1938039at2759"/>
<feature type="region of interest" description="Disordered" evidence="18">
    <location>
        <begin position="133"/>
        <end position="450"/>
    </location>
</feature>
<dbReference type="SUPFAM" id="SSF46689">
    <property type="entry name" value="Homeodomain-like"/>
    <property type="match status" value="1"/>
</dbReference>
<evidence type="ECO:0000256" key="11">
    <source>
        <dbReference type="ARBA" id="ARBA00023159"/>
    </source>
</evidence>
<feature type="compositionally biased region" description="Basic and acidic residues" evidence="18">
    <location>
        <begin position="215"/>
        <end position="229"/>
    </location>
</feature>
<evidence type="ECO:0000256" key="8">
    <source>
        <dbReference type="ARBA" id="ARBA00022990"/>
    </source>
</evidence>
<feature type="compositionally biased region" description="Polar residues" evidence="18">
    <location>
        <begin position="271"/>
        <end position="282"/>
    </location>
</feature>
<evidence type="ECO:0000256" key="5">
    <source>
        <dbReference type="ARBA" id="ARBA00022491"/>
    </source>
</evidence>
<evidence type="ECO:0000256" key="6">
    <source>
        <dbReference type="ARBA" id="ARBA00022553"/>
    </source>
</evidence>
<dbReference type="Gene3D" id="1.10.10.60">
    <property type="entry name" value="Homeodomain-like"/>
    <property type="match status" value="1"/>
</dbReference>
<keyword evidence="11" id="KW-0010">Activator</keyword>
<dbReference type="GO" id="GO:0005739">
    <property type="term" value="C:mitochondrion"/>
    <property type="evidence" value="ECO:0007669"/>
    <property type="project" value="UniProtKB-SubCell"/>
</dbReference>
<keyword evidence="6" id="KW-0597">Phosphoprotein</keyword>
<dbReference type="Pfam" id="PF21227">
    <property type="entry name" value="Myb_DNA-binding_7"/>
    <property type="match status" value="1"/>
</dbReference>